<gene>
    <name evidence="1" type="ORF">BG006_002863</name>
</gene>
<accession>A0A9P5S8Y4</accession>
<dbReference type="Proteomes" id="UP000696485">
    <property type="component" value="Unassembled WGS sequence"/>
</dbReference>
<dbReference type="PANTHER" id="PTHR47679:SF2">
    <property type="entry name" value="C-TERMINAL OF ROC (COR) DOMAIN-CONTAINING PROTEIN"/>
    <property type="match status" value="1"/>
</dbReference>
<evidence type="ECO:0000313" key="1">
    <source>
        <dbReference type="EMBL" id="KAF9320066.1"/>
    </source>
</evidence>
<reference evidence="1" key="1">
    <citation type="journal article" date="2020" name="Fungal Divers.">
        <title>Resolving the Mortierellaceae phylogeny through synthesis of multi-gene phylogenetics and phylogenomics.</title>
        <authorList>
            <person name="Vandepol N."/>
            <person name="Liber J."/>
            <person name="Desiro A."/>
            <person name="Na H."/>
            <person name="Kennedy M."/>
            <person name="Barry K."/>
            <person name="Grigoriev I.V."/>
            <person name="Miller A.N."/>
            <person name="O'Donnell K."/>
            <person name="Stajich J.E."/>
            <person name="Bonito G."/>
        </authorList>
    </citation>
    <scope>NUCLEOTIDE SEQUENCE</scope>
    <source>
        <strain evidence="1">NVP1</strain>
    </source>
</reference>
<sequence length="644" mass="71465">MPHCIKHHPDVVLDVVLSTIVEHAHFGSAVATPSLAPTDAPTENEFVEALQVTPSPVDTSISDVSVSSLLPLPSMSFSGIKVASKVARSDSNSLASTVASGALISLNDSVDQLSIKSNILPDVDPFEPLHLCPSKKSTIQIQDDMKAVTDAMIAANRAGKPLDTSIIHSIVTEILSADVRNSMATPAMAVLETKSTVIKKLDALHDQGEMTQHIIREVLEETQRIKDRLILIESKTTAILTQNYELLEYTIPRLFIVLPETSTSWDPAAMFRTKFRLHFICECGEHTKASGSKIPHHLHLANHEGYAVNKPTEFFEKYGSFLMLMLNMIKLGTSIAGHVVPGLSSLRVVDVLDAPQSALNSVTVNVIKGVDYSLAYLEESRTRNKKSEDADADGRTLRHDLDNYLAGAEGLEGVDLHQLRSYLTSNNSDNLLGNLYRMTTKEGHVKWVCRDHYRAGYQEKHTQMLREVVTLQQGLFNEQLGRIEIILKSSIAAAEFYDAVRKAKGVLDLDVSLQWSQEQSDFSKLKDMVSNSNIRSIKVDLNHKNGPNINIKFSVIRRYDPIFDIMRLPSIQSFQVHGIPKDFFRRSSPLTKADLSHLRHLGFDNLSSDYILEDSDFGKLKLLITQAPSVTTLNLYNNLIGHKG</sequence>
<dbReference type="AlphaFoldDB" id="A0A9P5S8Y4"/>
<name>A0A9P5S8Y4_9FUNG</name>
<organism evidence="1 2">
    <name type="scientific">Podila minutissima</name>
    <dbReference type="NCBI Taxonomy" id="64525"/>
    <lineage>
        <taxon>Eukaryota</taxon>
        <taxon>Fungi</taxon>
        <taxon>Fungi incertae sedis</taxon>
        <taxon>Mucoromycota</taxon>
        <taxon>Mortierellomycotina</taxon>
        <taxon>Mortierellomycetes</taxon>
        <taxon>Mortierellales</taxon>
        <taxon>Mortierellaceae</taxon>
        <taxon>Podila</taxon>
    </lineage>
</organism>
<keyword evidence="2" id="KW-1185">Reference proteome</keyword>
<comment type="caution">
    <text evidence="1">The sequence shown here is derived from an EMBL/GenBank/DDBJ whole genome shotgun (WGS) entry which is preliminary data.</text>
</comment>
<proteinExistence type="predicted"/>
<protein>
    <submittedName>
        <fullName evidence="1">Uncharacterized protein</fullName>
    </submittedName>
</protein>
<evidence type="ECO:0000313" key="2">
    <source>
        <dbReference type="Proteomes" id="UP000696485"/>
    </source>
</evidence>
<dbReference type="PANTHER" id="PTHR47679">
    <property type="entry name" value="PROTEIN TORNADO 1"/>
    <property type="match status" value="1"/>
</dbReference>
<dbReference type="EMBL" id="JAAAUY010001718">
    <property type="protein sequence ID" value="KAF9320066.1"/>
    <property type="molecule type" value="Genomic_DNA"/>
</dbReference>
<feature type="non-terminal residue" evidence="1">
    <location>
        <position position="644"/>
    </location>
</feature>